<organism evidence="1 2">
    <name type="scientific">Melastoma candidum</name>
    <dbReference type="NCBI Taxonomy" id="119954"/>
    <lineage>
        <taxon>Eukaryota</taxon>
        <taxon>Viridiplantae</taxon>
        <taxon>Streptophyta</taxon>
        <taxon>Embryophyta</taxon>
        <taxon>Tracheophyta</taxon>
        <taxon>Spermatophyta</taxon>
        <taxon>Magnoliopsida</taxon>
        <taxon>eudicotyledons</taxon>
        <taxon>Gunneridae</taxon>
        <taxon>Pentapetalae</taxon>
        <taxon>rosids</taxon>
        <taxon>malvids</taxon>
        <taxon>Myrtales</taxon>
        <taxon>Melastomataceae</taxon>
        <taxon>Melastomatoideae</taxon>
        <taxon>Melastomateae</taxon>
        <taxon>Melastoma</taxon>
    </lineage>
</organism>
<keyword evidence="2" id="KW-1185">Reference proteome</keyword>
<accession>A0ACB9N0H6</accession>
<reference evidence="2" key="1">
    <citation type="journal article" date="2023" name="Front. Plant Sci.">
        <title>Chromosomal-level genome assembly of Melastoma candidum provides insights into trichome evolution.</title>
        <authorList>
            <person name="Zhong Y."/>
            <person name="Wu W."/>
            <person name="Sun C."/>
            <person name="Zou P."/>
            <person name="Liu Y."/>
            <person name="Dai S."/>
            <person name="Zhou R."/>
        </authorList>
    </citation>
    <scope>NUCLEOTIDE SEQUENCE [LARGE SCALE GENOMIC DNA]</scope>
</reference>
<dbReference type="EMBL" id="CM042887">
    <property type="protein sequence ID" value="KAI4330027.1"/>
    <property type="molecule type" value="Genomic_DNA"/>
</dbReference>
<evidence type="ECO:0000313" key="1">
    <source>
        <dbReference type="EMBL" id="KAI4330027.1"/>
    </source>
</evidence>
<name>A0ACB9N0H6_9MYRT</name>
<gene>
    <name evidence="1" type="ORF">MLD38_028341</name>
</gene>
<proteinExistence type="predicted"/>
<comment type="caution">
    <text evidence="1">The sequence shown here is derived from an EMBL/GenBank/DDBJ whole genome shotgun (WGS) entry which is preliminary data.</text>
</comment>
<evidence type="ECO:0000313" key="2">
    <source>
        <dbReference type="Proteomes" id="UP001057402"/>
    </source>
</evidence>
<sequence>MRMRSTSVVRPRDFTIILMTLLSLLIFFPPISALARPLLLLLPPVNAHEKPHNSRASATPRPPPPPPSTSPPISPARSGSPLLGDSHPSATPRPPPPSPSISPPSHQSVNPIREMVMVTDRCRPMRSLPPLPRVYPPTRPASSDVIPPYKSGWGKGNETLQKFIAPNPKHRSHLRGVMMPNKINKYVGQVY</sequence>
<dbReference type="Proteomes" id="UP001057402">
    <property type="component" value="Chromosome 8"/>
</dbReference>
<protein>
    <submittedName>
        <fullName evidence="1">Uncharacterized protein</fullName>
    </submittedName>
</protein>